<accession>A0A255GZ11</accession>
<dbReference type="Pfam" id="PF01933">
    <property type="entry name" value="CofD"/>
    <property type="match status" value="1"/>
</dbReference>
<dbReference type="HAMAP" id="MF_01257">
    <property type="entry name" value="CofD"/>
    <property type="match status" value="1"/>
</dbReference>
<gene>
    <name evidence="3" type="ORF">CGZ93_11350</name>
</gene>
<dbReference type="Proteomes" id="UP000216311">
    <property type="component" value="Unassembled WGS sequence"/>
</dbReference>
<dbReference type="InterPro" id="IPR002882">
    <property type="entry name" value="CofD"/>
</dbReference>
<organism evidence="3 4">
    <name type="scientific">Enemella dayhoffiae</name>
    <dbReference type="NCBI Taxonomy" id="2016507"/>
    <lineage>
        <taxon>Bacteria</taxon>
        <taxon>Bacillati</taxon>
        <taxon>Actinomycetota</taxon>
        <taxon>Actinomycetes</taxon>
        <taxon>Propionibacteriales</taxon>
        <taxon>Propionibacteriaceae</taxon>
        <taxon>Enemella</taxon>
    </lineage>
</organism>
<dbReference type="PANTHER" id="PTHR43007">
    <property type="entry name" value="2-PHOSPHO-L-LACTATE TRANSFERASE"/>
    <property type="match status" value="1"/>
</dbReference>
<comment type="caution">
    <text evidence="3">The sequence shown here is derived from an EMBL/GenBank/DDBJ whole genome shotgun (WGS) entry which is preliminary data.</text>
</comment>
<dbReference type="RefSeq" id="WP_094364246.1">
    <property type="nucleotide sequence ID" value="NZ_NMVQ01000023.1"/>
</dbReference>
<reference evidence="3 4" key="1">
    <citation type="submission" date="2017-07" db="EMBL/GenBank/DDBJ databases">
        <title>Draft whole genome sequences of clinical Proprionibacteriaceae strains.</title>
        <authorList>
            <person name="Bernier A.-M."/>
            <person name="Bernard K."/>
            <person name="Domingo M.-C."/>
        </authorList>
    </citation>
    <scope>NUCLEOTIDE SEQUENCE [LARGE SCALE GENOMIC DNA]</scope>
    <source>
        <strain evidence="3 4">NML 130396</strain>
    </source>
</reference>
<dbReference type="OrthoDB" id="7466225at2"/>
<name>A0A255GZ11_9ACTN</name>
<dbReference type="CDD" id="cd07186">
    <property type="entry name" value="CofD_like"/>
    <property type="match status" value="1"/>
</dbReference>
<dbReference type="InterPro" id="IPR038136">
    <property type="entry name" value="CofD-like_dom_sf"/>
</dbReference>
<dbReference type="PANTHER" id="PTHR43007:SF1">
    <property type="entry name" value="2-PHOSPHO-L-LACTATE TRANSFERASE"/>
    <property type="match status" value="1"/>
</dbReference>
<protein>
    <submittedName>
        <fullName evidence="3">2-phospho-L-lactate transferase</fullName>
    </submittedName>
</protein>
<dbReference type="FunFam" id="1.10.8.240:FF:000001">
    <property type="entry name" value="2-phospho-L-lactate transferase"/>
    <property type="match status" value="1"/>
</dbReference>
<dbReference type="GO" id="GO:0000287">
    <property type="term" value="F:magnesium ion binding"/>
    <property type="evidence" value="ECO:0007669"/>
    <property type="project" value="InterPro"/>
</dbReference>
<dbReference type="InterPro" id="IPR010115">
    <property type="entry name" value="FbiA/CofD"/>
</dbReference>
<keyword evidence="1 3" id="KW-0808">Transferase</keyword>
<evidence type="ECO:0000313" key="4">
    <source>
        <dbReference type="Proteomes" id="UP000216311"/>
    </source>
</evidence>
<sequence>MTNPNRIVVLAGGVGGSRFVRGVRRACPEAQLDVVVNTADDITLHGLRVCPDLDTMMYALGGGIDDEKGWGRAAETWSIMDELKAYAVEPTWFALGDRDIATHLVRTQLIAAGATPTEITAALCHRWLDDERLRLLPMTDDRVETHVVVEDPQTASGRRAMHFQEFWVRHHAAPKVRQVLQVGIETATATAEVLTAIERADLVLVGPSNPVVSIGPVLATGGVRPALRATGAKVVGVSGILGGAPVLGMADKLLPAIGVAVDAGAVGLHYGARTSTAEGILDAWLVHETDTAAAERCTAAGLPTRAVPLLMTTPDHTAEFVRAGVALAAETA</sequence>
<dbReference type="NCBIfam" id="TIGR01819">
    <property type="entry name" value="F420_cofD"/>
    <property type="match status" value="1"/>
</dbReference>
<dbReference type="Gene3D" id="1.10.8.240">
    <property type="entry name" value="CofD-like domain"/>
    <property type="match status" value="1"/>
</dbReference>
<evidence type="ECO:0000256" key="2">
    <source>
        <dbReference type="ARBA" id="ARBA00022842"/>
    </source>
</evidence>
<dbReference type="SUPFAM" id="SSF142338">
    <property type="entry name" value="CofD-like"/>
    <property type="match status" value="1"/>
</dbReference>
<dbReference type="AlphaFoldDB" id="A0A255GZ11"/>
<evidence type="ECO:0000256" key="1">
    <source>
        <dbReference type="ARBA" id="ARBA00022679"/>
    </source>
</evidence>
<keyword evidence="4" id="KW-1185">Reference proteome</keyword>
<dbReference type="EMBL" id="NMVQ01000023">
    <property type="protein sequence ID" value="OYO20819.1"/>
    <property type="molecule type" value="Genomic_DNA"/>
</dbReference>
<keyword evidence="2" id="KW-0460">Magnesium</keyword>
<dbReference type="GO" id="GO:0043743">
    <property type="term" value="F:LPPG:FO 2-phospho-L-lactate transferase activity"/>
    <property type="evidence" value="ECO:0007669"/>
    <property type="project" value="InterPro"/>
</dbReference>
<dbReference type="Gene3D" id="3.40.50.10680">
    <property type="entry name" value="CofD-like domains"/>
    <property type="match status" value="1"/>
</dbReference>
<proteinExistence type="inferred from homology"/>
<evidence type="ECO:0000313" key="3">
    <source>
        <dbReference type="EMBL" id="OYO20819.1"/>
    </source>
</evidence>